<evidence type="ECO:0000313" key="1">
    <source>
        <dbReference type="EMBL" id="GLB39309.1"/>
    </source>
</evidence>
<dbReference type="InterPro" id="IPR036188">
    <property type="entry name" value="FAD/NAD-bd_sf"/>
</dbReference>
<name>A0A9P3ULI7_LYOSH</name>
<keyword evidence="2" id="KW-1185">Reference proteome</keyword>
<reference evidence="1" key="1">
    <citation type="submission" date="2022-07" db="EMBL/GenBank/DDBJ databases">
        <title>The genome of Lyophyllum shimeji provides insight into the initial evolution of ectomycorrhizal fungal genome.</title>
        <authorList>
            <person name="Kobayashi Y."/>
            <person name="Shibata T."/>
            <person name="Hirakawa H."/>
            <person name="Shigenobu S."/>
            <person name="Nishiyama T."/>
            <person name="Yamada A."/>
            <person name="Hasebe M."/>
            <person name="Kawaguchi M."/>
        </authorList>
    </citation>
    <scope>NUCLEOTIDE SEQUENCE</scope>
    <source>
        <strain evidence="1">AT787</strain>
    </source>
</reference>
<dbReference type="EMBL" id="BRPK01000006">
    <property type="protein sequence ID" value="GLB39309.1"/>
    <property type="molecule type" value="Genomic_DNA"/>
</dbReference>
<gene>
    <name evidence="1" type="primary">ARH1</name>
    <name evidence="1" type="ORF">LshimejAT787_0604710</name>
</gene>
<proteinExistence type="predicted"/>
<accession>A0A9P3ULI7</accession>
<dbReference type="Gene3D" id="3.50.50.60">
    <property type="entry name" value="FAD/NAD(P)-binding domain"/>
    <property type="match status" value="1"/>
</dbReference>
<comment type="caution">
    <text evidence="1">The sequence shown here is derived from an EMBL/GenBank/DDBJ whole genome shotgun (WGS) entry which is preliminary data.</text>
</comment>
<protein>
    <submittedName>
        <fullName evidence="1">NADPH adrenodoxin oxidoreductase, mitochondrial</fullName>
    </submittedName>
</protein>
<organism evidence="1 2">
    <name type="scientific">Lyophyllum shimeji</name>
    <name type="common">Hon-shimeji</name>
    <name type="synonym">Tricholoma shimeji</name>
    <dbReference type="NCBI Taxonomy" id="47721"/>
    <lineage>
        <taxon>Eukaryota</taxon>
        <taxon>Fungi</taxon>
        <taxon>Dikarya</taxon>
        <taxon>Basidiomycota</taxon>
        <taxon>Agaricomycotina</taxon>
        <taxon>Agaricomycetes</taxon>
        <taxon>Agaricomycetidae</taxon>
        <taxon>Agaricales</taxon>
        <taxon>Tricholomatineae</taxon>
        <taxon>Lyophyllaceae</taxon>
        <taxon>Lyophyllum</taxon>
    </lineage>
</organism>
<dbReference type="Proteomes" id="UP001063166">
    <property type="component" value="Unassembled WGS sequence"/>
</dbReference>
<evidence type="ECO:0000313" key="2">
    <source>
        <dbReference type="Proteomes" id="UP001063166"/>
    </source>
</evidence>
<sequence length="134" mass="14340">MPRAACVLKWASERVSLLNNYSHLLPTTGCTLPHDRLHPPHPPPCPASLRTLCSPPQPCALIHLAPVHPPPPPLDSVSHVSLIGVGNVALDVGHILLTPVDALARYDIRLREMMALSDATIRAPPAGPPPARHC</sequence>
<dbReference type="AlphaFoldDB" id="A0A9P3ULI7"/>